<evidence type="ECO:0000256" key="2">
    <source>
        <dbReference type="ARBA" id="ARBA00004123"/>
    </source>
</evidence>
<dbReference type="InterPro" id="IPR050409">
    <property type="entry name" value="E3_ubiq-protein_ligase"/>
</dbReference>
<dbReference type="Pfam" id="PF14377">
    <property type="entry name" value="UBM"/>
    <property type="match status" value="2"/>
</dbReference>
<dbReference type="OMA" id="ADEMKYG"/>
<feature type="region of interest" description="Disordered" evidence="12">
    <location>
        <begin position="3488"/>
        <end position="3513"/>
    </location>
</feature>
<evidence type="ECO:0000256" key="8">
    <source>
        <dbReference type="ARBA" id="ARBA00022816"/>
    </source>
</evidence>
<dbReference type="FunFam" id="3.90.1750.10:FF:000026">
    <property type="entry name" value="E3 ubiquitin-protein ligase HACE1"/>
    <property type="match status" value="1"/>
</dbReference>
<dbReference type="SUPFAM" id="SSF48371">
    <property type="entry name" value="ARM repeat"/>
    <property type="match status" value="1"/>
</dbReference>
<dbReference type="SMART" id="SM00119">
    <property type="entry name" value="HECTc"/>
    <property type="match status" value="1"/>
</dbReference>
<evidence type="ECO:0000256" key="7">
    <source>
        <dbReference type="ARBA" id="ARBA00022786"/>
    </source>
</evidence>
<feature type="region of interest" description="Disordered" evidence="12">
    <location>
        <begin position="2510"/>
        <end position="2563"/>
    </location>
</feature>
<feature type="compositionally biased region" description="Polar residues" evidence="12">
    <location>
        <begin position="1654"/>
        <end position="1665"/>
    </location>
</feature>
<dbReference type="SMART" id="SM00165">
    <property type="entry name" value="UBA"/>
    <property type="match status" value="1"/>
</dbReference>
<accession>A0A168SIW9</accession>
<feature type="compositionally biased region" description="Basic and acidic residues" evidence="12">
    <location>
        <begin position="2207"/>
        <end position="2217"/>
    </location>
</feature>
<dbReference type="CDD" id="cd00078">
    <property type="entry name" value="HECTc"/>
    <property type="match status" value="1"/>
</dbReference>
<dbReference type="Pfam" id="PF00632">
    <property type="entry name" value="HECT"/>
    <property type="match status" value="1"/>
</dbReference>
<feature type="compositionally biased region" description="Acidic residues" evidence="12">
    <location>
        <begin position="1392"/>
        <end position="1406"/>
    </location>
</feature>
<feature type="compositionally biased region" description="Low complexity" evidence="12">
    <location>
        <begin position="1460"/>
        <end position="1471"/>
    </location>
</feature>
<evidence type="ECO:0000259" key="13">
    <source>
        <dbReference type="PROSITE" id="PS50030"/>
    </source>
</evidence>
<feature type="region of interest" description="Disordered" evidence="12">
    <location>
        <begin position="1328"/>
        <end position="1483"/>
    </location>
</feature>
<feature type="compositionally biased region" description="Basic and acidic residues" evidence="12">
    <location>
        <begin position="1377"/>
        <end position="1391"/>
    </location>
</feature>
<dbReference type="PROSITE" id="PS50237">
    <property type="entry name" value="HECT"/>
    <property type="match status" value="1"/>
</dbReference>
<dbReference type="Pfam" id="PF06025">
    <property type="entry name" value="DUF913"/>
    <property type="match status" value="1"/>
</dbReference>
<feature type="compositionally biased region" description="Basic and acidic residues" evidence="12">
    <location>
        <begin position="2318"/>
        <end position="2329"/>
    </location>
</feature>
<feature type="active site" description="Glycyl thioester intermediate" evidence="11">
    <location>
        <position position="3911"/>
    </location>
</feature>
<feature type="region of interest" description="Disordered" evidence="12">
    <location>
        <begin position="3250"/>
        <end position="3295"/>
    </location>
</feature>
<dbReference type="InterPro" id="IPR035983">
    <property type="entry name" value="Hect_E3_ubiquitin_ligase"/>
</dbReference>
<dbReference type="STRING" id="4829.A0A168SIW9"/>
<keyword evidence="8" id="KW-0509">mRNA transport</keyword>
<feature type="compositionally biased region" description="Low complexity" evidence="12">
    <location>
        <begin position="2800"/>
        <end position="2816"/>
    </location>
</feature>
<feature type="compositionally biased region" description="Low complexity" evidence="12">
    <location>
        <begin position="3126"/>
        <end position="3140"/>
    </location>
</feature>
<evidence type="ECO:0000256" key="11">
    <source>
        <dbReference type="PROSITE-ProRule" id="PRU00104"/>
    </source>
</evidence>
<evidence type="ECO:0000256" key="1">
    <source>
        <dbReference type="ARBA" id="ARBA00000885"/>
    </source>
</evidence>
<dbReference type="PROSITE" id="PS50030">
    <property type="entry name" value="UBA"/>
    <property type="match status" value="1"/>
</dbReference>
<dbReference type="Gene3D" id="1.10.8.10">
    <property type="entry name" value="DNA helicase RuvA subunit, C-terminal domain"/>
    <property type="match status" value="1"/>
</dbReference>
<feature type="compositionally biased region" description="Low complexity" evidence="12">
    <location>
        <begin position="3103"/>
        <end position="3119"/>
    </location>
</feature>
<dbReference type="EC" id="2.3.2.26" evidence="4"/>
<evidence type="ECO:0000313" key="16">
    <source>
        <dbReference type="Proteomes" id="UP000078561"/>
    </source>
</evidence>
<dbReference type="FunFam" id="3.30.2160.10:FF:000001">
    <property type="entry name" value="E3 ubiquitin-protein ligase NEDD4-like"/>
    <property type="match status" value="1"/>
</dbReference>
<keyword evidence="5" id="KW-0813">Transport</keyword>
<dbReference type="SUPFAM" id="SSF56204">
    <property type="entry name" value="Hect, E3 ligase catalytic domain"/>
    <property type="match status" value="1"/>
</dbReference>
<dbReference type="InterPro" id="IPR010309">
    <property type="entry name" value="E3_Ub_ligase_DUF908"/>
</dbReference>
<dbReference type="InterPro" id="IPR011989">
    <property type="entry name" value="ARM-like"/>
</dbReference>
<feature type="compositionally biased region" description="Basic and acidic residues" evidence="12">
    <location>
        <begin position="1638"/>
        <end position="1652"/>
    </location>
</feature>
<feature type="compositionally biased region" description="Acidic residues" evidence="12">
    <location>
        <begin position="2386"/>
        <end position="2412"/>
    </location>
</feature>
<comment type="pathway">
    <text evidence="3">Protein modification; protein ubiquitination.</text>
</comment>
<evidence type="ECO:0000256" key="5">
    <source>
        <dbReference type="ARBA" id="ARBA00022448"/>
    </source>
</evidence>
<feature type="region of interest" description="Disordered" evidence="12">
    <location>
        <begin position="2624"/>
        <end position="2663"/>
    </location>
</feature>
<dbReference type="Pfam" id="PF22562">
    <property type="entry name" value="UBA_7"/>
    <property type="match status" value="1"/>
</dbReference>
<feature type="region of interest" description="Disordered" evidence="12">
    <location>
        <begin position="2895"/>
        <end position="2933"/>
    </location>
</feature>
<dbReference type="InterPro" id="IPR009060">
    <property type="entry name" value="UBA-like_sf"/>
</dbReference>
<feature type="region of interest" description="Disordered" evidence="12">
    <location>
        <begin position="1638"/>
        <end position="1684"/>
    </location>
</feature>
<evidence type="ECO:0000256" key="6">
    <source>
        <dbReference type="ARBA" id="ARBA00022679"/>
    </source>
</evidence>
<feature type="compositionally biased region" description="Acidic residues" evidence="12">
    <location>
        <begin position="2307"/>
        <end position="2317"/>
    </location>
</feature>
<dbReference type="FunFam" id="3.30.2410.10:FF:000004">
    <property type="entry name" value="E3 ubiquitin-protein ligase HUWE1, variant"/>
    <property type="match status" value="1"/>
</dbReference>
<dbReference type="PANTHER" id="PTHR11254:SF67">
    <property type="entry name" value="E3 UBIQUITIN-PROTEIN LIGASE HUWE1"/>
    <property type="match status" value="1"/>
</dbReference>
<organism evidence="15">
    <name type="scientific">Absidia glauca</name>
    <name type="common">Pin mould</name>
    <dbReference type="NCBI Taxonomy" id="4829"/>
    <lineage>
        <taxon>Eukaryota</taxon>
        <taxon>Fungi</taxon>
        <taxon>Fungi incertae sedis</taxon>
        <taxon>Mucoromycota</taxon>
        <taxon>Mucoromycotina</taxon>
        <taxon>Mucoromycetes</taxon>
        <taxon>Mucorales</taxon>
        <taxon>Cunninghamellaceae</taxon>
        <taxon>Absidia</taxon>
    </lineage>
</organism>
<evidence type="ECO:0000256" key="12">
    <source>
        <dbReference type="SAM" id="MobiDB-lite"/>
    </source>
</evidence>
<evidence type="ECO:0000256" key="3">
    <source>
        <dbReference type="ARBA" id="ARBA00004906"/>
    </source>
</evidence>
<feature type="region of interest" description="Disordered" evidence="12">
    <location>
        <begin position="930"/>
        <end position="991"/>
    </location>
</feature>
<dbReference type="Gene3D" id="3.30.2160.10">
    <property type="entry name" value="Hect, E3 ligase catalytic domain"/>
    <property type="match status" value="1"/>
</dbReference>
<dbReference type="InParanoid" id="A0A168SIW9"/>
<comment type="catalytic activity">
    <reaction evidence="1">
        <text>S-ubiquitinyl-[E2 ubiquitin-conjugating enzyme]-L-cysteine + [acceptor protein]-L-lysine = [E2 ubiquitin-conjugating enzyme]-L-cysteine + N(6)-ubiquitinyl-[acceptor protein]-L-lysine.</text>
        <dbReference type="EC" id="2.3.2.26"/>
    </reaction>
</comment>
<evidence type="ECO:0000259" key="14">
    <source>
        <dbReference type="PROSITE" id="PS50237"/>
    </source>
</evidence>
<dbReference type="GO" id="GO:0000209">
    <property type="term" value="P:protein polyubiquitination"/>
    <property type="evidence" value="ECO:0007669"/>
    <property type="project" value="TreeGrafter"/>
</dbReference>
<keyword evidence="9" id="KW-0539">Nucleus</keyword>
<dbReference type="GO" id="GO:0005634">
    <property type="term" value="C:nucleus"/>
    <property type="evidence" value="ECO:0007669"/>
    <property type="project" value="UniProtKB-SubCell"/>
</dbReference>
<feature type="domain" description="UBA" evidence="13">
    <location>
        <begin position="1282"/>
        <end position="1322"/>
    </location>
</feature>
<feature type="domain" description="HECT" evidence="14">
    <location>
        <begin position="3608"/>
        <end position="3944"/>
    </location>
</feature>
<feature type="compositionally biased region" description="Gly residues" evidence="12">
    <location>
        <begin position="1251"/>
        <end position="1263"/>
    </location>
</feature>
<dbReference type="GO" id="GO:0051028">
    <property type="term" value="P:mRNA transport"/>
    <property type="evidence" value="ECO:0007669"/>
    <property type="project" value="UniProtKB-KW"/>
</dbReference>
<dbReference type="FunCoup" id="A0A168SIW9">
    <property type="interactions" value="1082"/>
</dbReference>
<feature type="region of interest" description="Disordered" evidence="12">
    <location>
        <begin position="1251"/>
        <end position="1271"/>
    </location>
</feature>
<evidence type="ECO:0000256" key="10">
    <source>
        <dbReference type="ARBA" id="ARBA00034494"/>
    </source>
</evidence>
<feature type="compositionally biased region" description="Basic and acidic residues" evidence="12">
    <location>
        <begin position="980"/>
        <end position="989"/>
    </location>
</feature>
<feature type="compositionally biased region" description="Acidic residues" evidence="12">
    <location>
        <begin position="2247"/>
        <end position="2295"/>
    </location>
</feature>
<keyword evidence="7 11" id="KW-0833">Ubl conjugation pathway</keyword>
<dbReference type="Gene3D" id="3.90.1750.10">
    <property type="entry name" value="Hect, E3 ligase catalytic domains"/>
    <property type="match status" value="1"/>
</dbReference>
<reference evidence="15" key="1">
    <citation type="submission" date="2016-04" db="EMBL/GenBank/DDBJ databases">
        <authorList>
            <person name="Evans L.H."/>
            <person name="Alamgir A."/>
            <person name="Owens N."/>
            <person name="Weber N.D."/>
            <person name="Virtaneva K."/>
            <person name="Barbian K."/>
            <person name="Babar A."/>
            <person name="Rosenke K."/>
        </authorList>
    </citation>
    <scope>NUCLEOTIDE SEQUENCE [LARGE SCALE GENOMIC DNA]</scope>
    <source>
        <strain evidence="15">CBS 101.48</strain>
    </source>
</reference>
<dbReference type="Gene3D" id="3.30.2410.10">
    <property type="entry name" value="Hect, E3 ligase catalytic domain"/>
    <property type="match status" value="1"/>
</dbReference>
<feature type="compositionally biased region" description="Gly residues" evidence="12">
    <location>
        <begin position="2554"/>
        <end position="2563"/>
    </location>
</feature>
<feature type="region of interest" description="Disordered" evidence="12">
    <location>
        <begin position="2860"/>
        <end position="2883"/>
    </location>
</feature>
<evidence type="ECO:0000256" key="9">
    <source>
        <dbReference type="ARBA" id="ARBA00023242"/>
    </source>
</evidence>
<feature type="compositionally biased region" description="Basic and acidic residues" evidence="12">
    <location>
        <begin position="2722"/>
        <end position="2784"/>
    </location>
</feature>
<feature type="compositionally biased region" description="Polar residues" evidence="12">
    <location>
        <begin position="948"/>
        <end position="978"/>
    </location>
</feature>
<gene>
    <name evidence="15" type="primary">ABSGL_14163.1 scaffold 14385</name>
</gene>
<sequence length="3944" mass="436818">MKIKKTPSKKLAPLPPPLRNVIKHLEEDEETDLPQRIEQLDKWIYPRGDLFHWVAVLNRFDSILQRICDEYKLDTIQSSAFDPSTKRLILSIANFSLVLFEHCTNRNIYNSYDHLISLLNTTDIDVLETVLRFMLRPAQRVNNPKAIRSSFVAPQDKILELARGWSIPYQDLESLCSDQFTPDHEMLTIKLQFYRTRNNTDGVMDDSNPDEGVHVVTEDFSQHDKKSDLEWFTILVKQHHIPKEYHFELLNRIRIANNISVASTRKQLVVTQLIALSIMAHTASESTAHNKVFVYEPHLVSHLADAINPSKPICYVRIKSKQTILHEYTNFLLSKDVQTYALYALDAIARHRAKLNEILHAFNASANHGTLLHILRQVNNHPGSEGFPDDFLESLFTFLSFILQTQPGGQMLMTAGIIPTLLNIVDNQESIHIKNVTKVVGLLDNIVTSITTSFSAFCNANGLDILLNRIKAEVTQGIEKATSQVSMEGVEATEAKLAEQDLATGALAPYDRVSLVKTMLKFLIRMMESSGTADGLRNLIDSSAPSSLIQIIENPKVFGNSVFALATNVTSTFIHNEPTSLAILQEQKLPQSFLKTISCYENPNGEVLGSAVHAFGALCLNGQGLQMFNDIKPLPHFFDLMTSHEILRNPAEIDNATILGNTMDELIRHHPSLRPDVFQCVTHMIKKVLEMGRDDIGKPSDNGHCLRLVKTEEDTDVDMESSGSNKKNPDEKVECLLVSFIDLVSRFLEGLFQNQSNIREFVKDRCPEMLLDYFTLPMLPVDFSVSIASDSLSYLFRLIAEVSPIPTVLAIVEKVKSSMKFILDDDRARNQSLVREYIDVKDNETDKVERGNKVLRQFVIMYGYVGLLANICCSSILTHGKNGIALINEFTSQSGEDNIILQLGQLHRAMVWENILLRESVPKSWYNFKQAKKSGSSRSDNPLGISVIDTTRPTETVSGSTPSNDTSNPAASASTETNANEDKEPDANDPRALNTKHFKMFLGDIPQALTPIFQGLNKVSVGRRSLESGQIGQSFKLAGFMAQALKDNISWSCITAPDAPPCKYDYLASMFSLISMLILDDRTTPSLYAPLAVTFDKHDGTKLLTDTLDKLWADAESIEAIPMADRSTADQEDLLPRIDASIELLLAVLLNISSIKLLMDSPYTTHFIKSKDRSSSPDLFEPREWNISVSLRVAKIRNLLDSKYFYKFPKQVLRMYIKVLAQLMSNDSGKSKQGDNWASVGGSGGSGGIQFGLGGSGVSGTSGGSMPTSVPSPFNIIRTPVVPNEAGVQTLVDMGFNRTGAEQAMVRCNNQISRAVDYLFSHPTALLATGNSTRNRGATPTTPSQDTQTSATSNNNGDADQQEAQATTTSSQDQQVSEDHHSTDPHDHDHDSDDADSMPDDEDEDGHGDSDHNMDEDEDDFSDEEDIGVFDHDEDEDEHNGDSDVIDEDDGPSYAFGLMSSRYQPFSSSSSKGKNKAQPGDQETEDLKALNEFRNKLRQELPEILLRLADERNDMIFDVHSLLVVICKSDDGDKNFTLAKCVMGSLVQRVQASLDKDDVPYTKVCSQLRLMALLLKDAPFHSAIPDIASGMTCLFDIIDKSKADLSDPSTPTPTWLASALLVLEMFICQSDEPKEVKLVNDPKKGAADKGKGVDTSSSAGNNNGDTEMGDSTAAAAEEQNVKSTADAPGEVAISDTQREQLLVCCIGLLKKTKLSRDDLFAVLRIIVRLTKNHADALRLVENGGLELLFAKPRSSLNGFQGQQAFIILILRHIIEDKAVLEEQIEDITTTWGTVPRPRNLDITTYFRNNAAIALRDPAVFLQVSEKICRLTRYSGQENSRQIKIIGKDEADETTDSTTTATNASGTTTTTAAPAPTTSTSTHKSSPKVGKHSSIVINYLLNELIVARGIDKESSDLKYAYTGFLLQCLVELVSSYPSCKYDIHNFSRARSNKPGNNSTRSHHILNILVNDLLPYNAIKPTDDESRKGQGLSMWTSCVLVAMCYNTLSKTELKQHHQSSKNDLTATRRYVLEGVVREFQSLTQSSEPVSVKYNKYLSLADLCHRILNARPNPGSQIHQQHNKEDTSMQLAKIMLDKGFVGVMTGAISDVDVNYPHAKIVLSAMIRPLEQLTKLAVAIERKAAEQRAADEAEAARSGTTTGKGGKHKHTSSTTTSSSLHPQRTDRSEGAHRNNSNNNNGESTRGASDSGARDEDDHQHDSLLAADDDEHENEAPDLYRNSSLGMFDGSVMEEDEEGMYSSEEEEGDSFDEDEFDEDTGSDLSDMSEEELEDDVDQEMEVVLHRHHYDSDMDEDEDDNEHDSDSDGSNHDDGSASGSGSDDDEDGREMTWHLEDIDEDGGVLVGAEISIESDDEQHGRHHHQHRRFEDAQDVDLDTLDQSDFDDEEGSEGYLDDEADGELNEGLFVDENDLGDPFLVDDGPQGIQFAFEGEEGWQERPRGFGGLGLRRPGRSSQNRRVMEGMEILGGLPPRDRMPAIEFGGHQSSSLNRPFRGIAGGTSEDITTHPLLADNQGSESTDPIAGSRSLDGGASRRHRGGGGGAGGGSGGFGNLQALEDVIGGNAIRVLENILYRGSHNNLHSLETGHRMEIPGHGIMRALEMSRVPGIGGGAGGSHSQPTPFALSSVSGGGGATNDASLTGTSGETPADQSRQILTLLHEFLPMSTSERWNQEARMMYGNTMADQAVKLTNALLDALIPIALDENKKRQEQEKKALEERRQKAEADNQKKVEEELKRQKEEQEAAERKAEEDRLAEEQRQQEQAAHEQEQAGQQDAEPMDEETGEATTTGSSETAATATATDNDERTTIIINGESVDISGTGIDVEFLEALPDDLREEVLHQHMRERRESIQPPEDDSISPEFLEALPPDIRDEVLRQEAIERDRRDRQRRNASSTTATAPGATTGQTNTPDATNSTVDTTFATANTTEVSPSPGSRPPFLGTGSMSTLDAIVRDLDELTPSITTLRTDEPFSRMLSRYRQNMMTANRGSGQQDSASHKKVVGRSDTMQLVDRTQLAILARLLFVPQSISKNLLNKLLLNLCENSKTRGDLLSLLICILHDGSVDLAAVDKSFAQLSLYPKITTAATAGAAPSGSSTASQSSSAKQQRRLSSTPMASSSTAPTTTIGENVPNLITQRCLEVLHYVVSCNEQSMTYFLTENDCLAGLKRSSSKKGKSKDTVKPSSKYPLLVLMSLLDRPVFVENTNLMEQLMNLLATMCRPFPALVKKYVEKVETHHQQQQQQQTDGATSATATSSTDEPEQASAPAPQSQHHRSVPKPPTIPDHYLKMVVHVLTSGECSSRTFQYTLGVISHLSALDGALQTITHEFTEAAKFSGKQILEDLQELLKVLDGAMTGTDIQTSALAQFSAASSHQAKLLRVLKTIDYMYSRKRPTVATLPSKDGDEDSKEPEHVKNEKRMLAIYDQLNFLPLWKMLGNCLSMIHEKEELINVATVLLPLIECFMVVSKYAESMTNQQLQPPSGGGDSSRAPSSSPEHVQGGAAIEETPDDVFFKFTEDHKKILNIMVRNNPTLMSGSFSLLVRNPKMLEFDNKRNYFVQQLHKRTEPRSHFPPLQLNVRRQYVFEDSYHQLQGRTGEEIKFGKLMVRFYDEDGVDAGGVSREWFSVLARQMFDPNYALFIASAADKLTYQPNRASWVNPDHLSFFKFVGRVIGKAIYDGRLLDAYFTRSFYKHILNRSVDYRDVEAVDPEYYKSLVWMLDNDITDVIDLTFSMEMDDFGTTKVIDLKPGGRDLVVTEQNKHEYVNLVTAQKLTIAIKDQINAFLQGFHDVIPASLIQIFNEQELELLISGLPDIDLDDWKNNTEYVTYTNSSLQVQWFWRAVRSFDQEERAKLLQFATGTSKVPLEGFAHLQGSGGVQKFQIHKEYGGSTRLPSAHTCFNQVVLPEYESYESLRANLFKAINECATGFAFA</sequence>
<dbReference type="OrthoDB" id="8068875at2759"/>
<feature type="compositionally biased region" description="Polar residues" evidence="12">
    <location>
        <begin position="2650"/>
        <end position="2663"/>
    </location>
</feature>
<dbReference type="InterPro" id="IPR015940">
    <property type="entry name" value="UBA"/>
</dbReference>
<evidence type="ECO:0000256" key="4">
    <source>
        <dbReference type="ARBA" id="ARBA00012485"/>
    </source>
</evidence>
<feature type="region of interest" description="Disordered" evidence="12">
    <location>
        <begin position="1844"/>
        <end position="1888"/>
    </location>
</feature>
<dbReference type="InterPro" id="IPR016024">
    <property type="entry name" value="ARM-type_fold"/>
</dbReference>
<feature type="compositionally biased region" description="Basic and acidic residues" evidence="12">
    <location>
        <begin position="2179"/>
        <end position="2188"/>
    </location>
</feature>
<feature type="region of interest" description="Disordered" evidence="12">
    <location>
        <begin position="2722"/>
        <end position="2823"/>
    </location>
</feature>
<dbReference type="Pfam" id="PF06012">
    <property type="entry name" value="DUF908"/>
    <property type="match status" value="1"/>
</dbReference>
<dbReference type="GO" id="GO:0005737">
    <property type="term" value="C:cytoplasm"/>
    <property type="evidence" value="ECO:0007669"/>
    <property type="project" value="TreeGrafter"/>
</dbReference>
<dbReference type="InterPro" id="IPR025527">
    <property type="entry name" value="HUWE1/Rev1_UBM"/>
</dbReference>
<dbReference type="InterPro" id="IPR010314">
    <property type="entry name" value="E3_Ub_ligase_DUF913"/>
</dbReference>
<feature type="region of interest" description="Disordered" evidence="12">
    <location>
        <begin position="2940"/>
        <end position="2959"/>
    </location>
</feature>
<dbReference type="Gene3D" id="1.25.10.10">
    <property type="entry name" value="Leucine-rich Repeat Variant"/>
    <property type="match status" value="1"/>
</dbReference>
<feature type="compositionally biased region" description="Low complexity" evidence="12">
    <location>
        <begin position="3252"/>
        <end position="3271"/>
    </location>
</feature>
<feature type="compositionally biased region" description="Low complexity" evidence="12">
    <location>
        <begin position="1338"/>
        <end position="1375"/>
    </location>
</feature>
<dbReference type="PANTHER" id="PTHR11254">
    <property type="entry name" value="HECT DOMAIN UBIQUITIN-PROTEIN LIGASE"/>
    <property type="match status" value="1"/>
</dbReference>
<feature type="compositionally biased region" description="Acidic residues" evidence="12">
    <location>
        <begin position="1414"/>
        <end position="1451"/>
    </location>
</feature>
<protein>
    <recommendedName>
        <fullName evidence="4">HECT-type E3 ubiquitin transferase</fullName>
        <ecNumber evidence="4">2.3.2.26</ecNumber>
    </recommendedName>
</protein>
<comment type="subcellular location">
    <subcellularLocation>
        <location evidence="2">Nucleus</location>
    </subcellularLocation>
</comment>
<feature type="compositionally biased region" description="Polar residues" evidence="12">
    <location>
        <begin position="2630"/>
        <end position="2642"/>
    </location>
</feature>
<comment type="similarity">
    <text evidence="10">Belongs to the UPL family. TOM1/PTR1 subfamily.</text>
</comment>
<dbReference type="GO" id="GO:0006511">
    <property type="term" value="P:ubiquitin-dependent protein catabolic process"/>
    <property type="evidence" value="ECO:0007669"/>
    <property type="project" value="TreeGrafter"/>
</dbReference>
<feature type="compositionally biased region" description="Low complexity" evidence="12">
    <location>
        <begin position="1855"/>
        <end position="1883"/>
    </location>
</feature>
<feature type="region of interest" description="Disordered" evidence="12">
    <location>
        <begin position="2144"/>
        <end position="2412"/>
    </location>
</feature>
<name>A0A168SIW9_ABSGL</name>
<dbReference type="UniPathway" id="UPA00143"/>
<dbReference type="FunFam" id="3.90.1750.10:FF:000003">
    <property type="entry name" value="E3 ubiquitin-protein ligase UPL1"/>
    <property type="match status" value="1"/>
</dbReference>
<feature type="region of interest" description="Disordered" evidence="12">
    <location>
        <begin position="3103"/>
        <end position="3141"/>
    </location>
</feature>
<keyword evidence="6" id="KW-0808">Transferase</keyword>
<dbReference type="InterPro" id="IPR000569">
    <property type="entry name" value="HECT_dom"/>
</dbReference>
<evidence type="ECO:0000313" key="15">
    <source>
        <dbReference type="EMBL" id="SAM08500.1"/>
    </source>
</evidence>
<dbReference type="EMBL" id="LT554895">
    <property type="protein sequence ID" value="SAM08500.1"/>
    <property type="molecule type" value="Genomic_DNA"/>
</dbReference>
<feature type="compositionally biased region" description="Low complexity" evidence="12">
    <location>
        <begin position="2907"/>
        <end position="2933"/>
    </location>
</feature>
<keyword evidence="16" id="KW-1185">Reference proteome</keyword>
<dbReference type="Proteomes" id="UP000078561">
    <property type="component" value="Unassembled WGS sequence"/>
</dbReference>
<dbReference type="SUPFAM" id="SSF46934">
    <property type="entry name" value="UBA-like"/>
    <property type="match status" value="1"/>
</dbReference>
<proteinExistence type="inferred from homology"/>
<dbReference type="GO" id="GO:0061630">
    <property type="term" value="F:ubiquitin protein ligase activity"/>
    <property type="evidence" value="ECO:0007669"/>
    <property type="project" value="UniProtKB-EC"/>
</dbReference>